<dbReference type="RefSeq" id="XP_067815483.1">
    <property type="nucleotide sequence ID" value="XM_067962977.1"/>
</dbReference>
<accession>A0A976IBY2</accession>
<evidence type="ECO:0000313" key="3">
    <source>
        <dbReference type="Proteomes" id="UP000294530"/>
    </source>
</evidence>
<dbReference type="GeneID" id="94348648"/>
<comment type="caution">
    <text evidence="2">The sequence shown here is derived from an EMBL/GenBank/DDBJ whole genome shotgun (WGS) entry which is preliminary data.</text>
</comment>
<dbReference type="KEGG" id="blac:94348648"/>
<feature type="compositionally biased region" description="Polar residues" evidence="1">
    <location>
        <begin position="15"/>
        <end position="25"/>
    </location>
</feature>
<protein>
    <submittedName>
        <fullName evidence="2">Uncharacterized protein</fullName>
    </submittedName>
</protein>
<keyword evidence="3" id="KW-1185">Reference proteome</keyword>
<dbReference type="EMBL" id="SHOA02000008">
    <property type="protein sequence ID" value="TDH65984.1"/>
    <property type="molecule type" value="Genomic_DNA"/>
</dbReference>
<sequence length="79" mass="8891">MPGGRTLWTHEPFNINKSKPSTGTYQVLGDEDEGPTEHNTGPDQEEGKQLELMDLTNEALEEKKPIRDALGDKERKIMP</sequence>
<organism evidence="2 3">
    <name type="scientific">Bremia lactucae</name>
    <name type="common">Lettuce downy mildew</name>
    <dbReference type="NCBI Taxonomy" id="4779"/>
    <lineage>
        <taxon>Eukaryota</taxon>
        <taxon>Sar</taxon>
        <taxon>Stramenopiles</taxon>
        <taxon>Oomycota</taxon>
        <taxon>Peronosporomycetes</taxon>
        <taxon>Peronosporales</taxon>
        <taxon>Peronosporaceae</taxon>
        <taxon>Bremia</taxon>
    </lineage>
</organism>
<feature type="compositionally biased region" description="Basic and acidic residues" evidence="1">
    <location>
        <begin position="60"/>
        <end position="79"/>
    </location>
</feature>
<proteinExistence type="predicted"/>
<reference evidence="2 3" key="1">
    <citation type="journal article" date="2021" name="Genome Biol.">
        <title>AFLAP: assembly-free linkage analysis pipeline using k-mers from genome sequencing data.</title>
        <authorList>
            <person name="Fletcher K."/>
            <person name="Zhang L."/>
            <person name="Gil J."/>
            <person name="Han R."/>
            <person name="Cavanaugh K."/>
            <person name="Michelmore R."/>
        </authorList>
    </citation>
    <scope>NUCLEOTIDE SEQUENCE [LARGE SCALE GENOMIC DNA]</scope>
    <source>
        <strain evidence="2 3">SF5</strain>
    </source>
</reference>
<gene>
    <name evidence="2" type="ORF">CCR75_004891</name>
</gene>
<name>A0A976IBY2_BRELC</name>
<feature type="region of interest" description="Disordered" evidence="1">
    <location>
        <begin position="1"/>
        <end position="79"/>
    </location>
</feature>
<dbReference type="Proteomes" id="UP000294530">
    <property type="component" value="Unassembled WGS sequence"/>
</dbReference>
<dbReference type="AlphaFoldDB" id="A0A976IBY2"/>
<evidence type="ECO:0000256" key="1">
    <source>
        <dbReference type="SAM" id="MobiDB-lite"/>
    </source>
</evidence>
<evidence type="ECO:0000313" key="2">
    <source>
        <dbReference type="EMBL" id="TDH65984.1"/>
    </source>
</evidence>